<sequence>MRHFIDPIKFMVRPILSAKHKGSVVSRIIHDAISGRDWAERPFTTLAEMFGVDDKGEYRSFKAGKYEIGDPKGGKLKGRFVSTGRGRGGPIGWTQLPSYLLYEARSSVPIPVQNAMAWLSGETGAIEAVAKSMGGMVATTYPGPAREAIQKAVDEGDSTIAKAALDRLAREEAGDDAISSAISDVREKFLGSKLYGITGDPTPNRRKRETMNSILDRREKRTADIDAGTKLLKTLDIPYDEAEAALKAKWKRMGWSTKSDAFKERKKRLRKIYLGM</sequence>
<organism evidence="1">
    <name type="scientific">marine sediment metagenome</name>
    <dbReference type="NCBI Taxonomy" id="412755"/>
    <lineage>
        <taxon>unclassified sequences</taxon>
        <taxon>metagenomes</taxon>
        <taxon>ecological metagenomes</taxon>
    </lineage>
</organism>
<name>A0A0F9BHT1_9ZZZZ</name>
<comment type="caution">
    <text evidence="1">The sequence shown here is derived from an EMBL/GenBank/DDBJ whole genome shotgun (WGS) entry which is preliminary data.</text>
</comment>
<accession>A0A0F9BHT1</accession>
<gene>
    <name evidence="1" type="ORF">LCGC14_2725730</name>
</gene>
<dbReference type="EMBL" id="LAZR01049208">
    <property type="protein sequence ID" value="KKK90174.1"/>
    <property type="molecule type" value="Genomic_DNA"/>
</dbReference>
<protein>
    <submittedName>
        <fullName evidence="1">Uncharacterized protein</fullName>
    </submittedName>
</protein>
<dbReference type="AlphaFoldDB" id="A0A0F9BHT1"/>
<proteinExistence type="predicted"/>
<evidence type="ECO:0000313" key="1">
    <source>
        <dbReference type="EMBL" id="KKK90174.1"/>
    </source>
</evidence>
<reference evidence="1" key="1">
    <citation type="journal article" date="2015" name="Nature">
        <title>Complex archaea that bridge the gap between prokaryotes and eukaryotes.</title>
        <authorList>
            <person name="Spang A."/>
            <person name="Saw J.H."/>
            <person name="Jorgensen S.L."/>
            <person name="Zaremba-Niedzwiedzka K."/>
            <person name="Martijn J."/>
            <person name="Lind A.E."/>
            <person name="van Eijk R."/>
            <person name="Schleper C."/>
            <person name="Guy L."/>
            <person name="Ettema T.J."/>
        </authorList>
    </citation>
    <scope>NUCLEOTIDE SEQUENCE</scope>
</reference>